<feature type="transmembrane region" description="Helical" evidence="2">
    <location>
        <begin position="87"/>
        <end position="112"/>
    </location>
</feature>
<protein>
    <submittedName>
        <fullName evidence="3">Uncharacterized protein</fullName>
    </submittedName>
</protein>
<evidence type="ECO:0000313" key="3">
    <source>
        <dbReference type="EMBL" id="PUU78390.1"/>
    </source>
</evidence>
<proteinExistence type="predicted"/>
<keyword evidence="4" id="KW-1185">Reference proteome</keyword>
<reference evidence="3 4" key="1">
    <citation type="submission" date="2017-04" db="EMBL/GenBank/DDBJ databases">
        <title>Draft genome sequence of Tuber borchii Vittad., a whitish edible truffle.</title>
        <authorList>
            <consortium name="DOE Joint Genome Institute"/>
            <person name="Murat C."/>
            <person name="Kuo A."/>
            <person name="Barry K.W."/>
            <person name="Clum A."/>
            <person name="Dockter R.B."/>
            <person name="Fauchery L."/>
            <person name="Iotti M."/>
            <person name="Kohler A."/>
            <person name="Labutti K."/>
            <person name="Lindquist E.A."/>
            <person name="Lipzen A."/>
            <person name="Ohm R.A."/>
            <person name="Wang M."/>
            <person name="Grigoriev I.V."/>
            <person name="Zambonelli A."/>
            <person name="Martin F.M."/>
        </authorList>
    </citation>
    <scope>NUCLEOTIDE SEQUENCE [LARGE SCALE GENOMIC DNA]</scope>
    <source>
        <strain evidence="3 4">Tbo3840</strain>
    </source>
</reference>
<gene>
    <name evidence="3" type="ORF">B9Z19DRAFT_1084195</name>
</gene>
<evidence type="ECO:0000313" key="4">
    <source>
        <dbReference type="Proteomes" id="UP000244722"/>
    </source>
</evidence>
<organism evidence="3 4">
    <name type="scientific">Tuber borchii</name>
    <name type="common">White truffle</name>
    <dbReference type="NCBI Taxonomy" id="42251"/>
    <lineage>
        <taxon>Eukaryota</taxon>
        <taxon>Fungi</taxon>
        <taxon>Dikarya</taxon>
        <taxon>Ascomycota</taxon>
        <taxon>Pezizomycotina</taxon>
        <taxon>Pezizomycetes</taxon>
        <taxon>Pezizales</taxon>
        <taxon>Tuberaceae</taxon>
        <taxon>Tuber</taxon>
    </lineage>
</organism>
<keyword evidence="2" id="KW-1133">Transmembrane helix</keyword>
<feature type="compositionally biased region" description="Basic and acidic residues" evidence="1">
    <location>
        <begin position="31"/>
        <end position="45"/>
    </location>
</feature>
<dbReference type="AlphaFoldDB" id="A0A2T6ZSB4"/>
<name>A0A2T6ZSB4_TUBBO</name>
<feature type="compositionally biased region" description="Polar residues" evidence="1">
    <location>
        <begin position="12"/>
        <end position="28"/>
    </location>
</feature>
<sequence>MTPGPWRPDGTVGNTAHITDFNGQSAPLPSSHHERPQLSDLKDSVSKPTDGGLSTKSLWSSRPFPVRPLKLWHPPRKTDAHPNTQSILSFAVGRSFIIASLICLFAFLLYIVCATNREARGLGLYEPNNSSSRASSSRRKLELELVLYLVLPAFGLKSGNGYGGRETEGRS</sequence>
<dbReference type="Proteomes" id="UP000244722">
    <property type="component" value="Unassembled WGS sequence"/>
</dbReference>
<evidence type="ECO:0000256" key="1">
    <source>
        <dbReference type="SAM" id="MobiDB-lite"/>
    </source>
</evidence>
<comment type="caution">
    <text evidence="3">The sequence shown here is derived from an EMBL/GenBank/DDBJ whole genome shotgun (WGS) entry which is preliminary data.</text>
</comment>
<feature type="region of interest" description="Disordered" evidence="1">
    <location>
        <begin position="1"/>
        <end position="59"/>
    </location>
</feature>
<accession>A0A2T6ZSB4</accession>
<keyword evidence="2" id="KW-0472">Membrane</keyword>
<dbReference type="EMBL" id="NESQ01000120">
    <property type="protein sequence ID" value="PUU78390.1"/>
    <property type="molecule type" value="Genomic_DNA"/>
</dbReference>
<evidence type="ECO:0000256" key="2">
    <source>
        <dbReference type="SAM" id="Phobius"/>
    </source>
</evidence>
<keyword evidence="2" id="KW-0812">Transmembrane</keyword>